<dbReference type="PRINTS" id="PR00134">
    <property type="entry name" value="GLHYDRLASE10"/>
</dbReference>
<keyword evidence="3" id="KW-0858">Xylan degradation</keyword>
<evidence type="ECO:0000256" key="8">
    <source>
        <dbReference type="ARBA" id="ARBA00023326"/>
    </source>
</evidence>
<dbReference type="GO" id="GO:0031176">
    <property type="term" value="F:endo-1,4-beta-xylanase activity"/>
    <property type="evidence" value="ECO:0007669"/>
    <property type="project" value="UniProtKB-EC"/>
</dbReference>
<dbReference type="PANTHER" id="PTHR31490:SF88">
    <property type="entry name" value="BETA-XYLANASE"/>
    <property type="match status" value="1"/>
</dbReference>
<dbReference type="InterPro" id="IPR044846">
    <property type="entry name" value="GH10"/>
</dbReference>
<dbReference type="EMBL" id="VZCC01000108">
    <property type="protein sequence ID" value="MQN85357.1"/>
    <property type="molecule type" value="Genomic_DNA"/>
</dbReference>
<keyword evidence="8 9" id="KW-0624">Polysaccharide degradation</keyword>
<feature type="domain" description="GH10" evidence="11">
    <location>
        <begin position="101"/>
        <end position="578"/>
    </location>
</feature>
<evidence type="ECO:0000256" key="6">
    <source>
        <dbReference type="ARBA" id="ARBA00023277"/>
    </source>
</evidence>
<keyword evidence="4 10" id="KW-0732">Signal</keyword>
<dbReference type="SMART" id="SM00633">
    <property type="entry name" value="Glyco_10"/>
    <property type="match status" value="1"/>
</dbReference>
<comment type="similarity">
    <text evidence="2 9">Belongs to the glycosyl hydrolase 10 (cellulase F) family.</text>
</comment>
<feature type="signal peptide" evidence="10">
    <location>
        <begin position="1"/>
        <end position="26"/>
    </location>
</feature>
<accession>A0AA90V350</accession>
<dbReference type="Gene3D" id="2.60.120.260">
    <property type="entry name" value="Galactose-binding domain-like"/>
    <property type="match status" value="1"/>
</dbReference>
<keyword evidence="7 9" id="KW-0326">Glycosidase</keyword>
<dbReference type="InterPro" id="IPR008979">
    <property type="entry name" value="Galactose-bd-like_sf"/>
</dbReference>
<evidence type="ECO:0000256" key="7">
    <source>
        <dbReference type="ARBA" id="ARBA00023295"/>
    </source>
</evidence>
<evidence type="ECO:0000256" key="5">
    <source>
        <dbReference type="ARBA" id="ARBA00022801"/>
    </source>
</evidence>
<evidence type="ECO:0000256" key="9">
    <source>
        <dbReference type="RuleBase" id="RU361174"/>
    </source>
</evidence>
<dbReference type="Proteomes" id="UP000421408">
    <property type="component" value="Unassembled WGS sequence"/>
</dbReference>
<evidence type="ECO:0000313" key="12">
    <source>
        <dbReference type="EMBL" id="MQN85357.1"/>
    </source>
</evidence>
<name>A0AA90V350_9BACT</name>
<dbReference type="Gene3D" id="3.20.20.80">
    <property type="entry name" value="Glycosidases"/>
    <property type="match status" value="1"/>
</dbReference>
<evidence type="ECO:0000256" key="3">
    <source>
        <dbReference type="ARBA" id="ARBA00022651"/>
    </source>
</evidence>
<keyword evidence="5 9" id="KW-0378">Hydrolase</keyword>
<reference evidence="13" key="1">
    <citation type="submission" date="2019-09" db="EMBL/GenBank/DDBJ databases">
        <title>Distinct polysaccharide growth profiles of human intestinal Prevotella copri isolates.</title>
        <authorList>
            <person name="Fehlner-Peach H."/>
            <person name="Magnabosco C."/>
            <person name="Raghavan V."/>
            <person name="Scher J.U."/>
            <person name="Tett A."/>
            <person name="Cox L.M."/>
            <person name="Gottsegen C."/>
            <person name="Watters A."/>
            <person name="Wiltshire- Gordon J.D."/>
            <person name="Segata N."/>
            <person name="Bonneau R."/>
            <person name="Littman D.R."/>
        </authorList>
    </citation>
    <scope>NUCLEOTIDE SEQUENCE [LARGE SCALE GENOMIC DNA]</scope>
    <source>
        <strain evidence="13">iAA108</strain>
    </source>
</reference>
<protein>
    <recommendedName>
        <fullName evidence="9">Beta-xylanase</fullName>
        <ecNumber evidence="9">3.2.1.8</ecNumber>
    </recommendedName>
</protein>
<dbReference type="PANTHER" id="PTHR31490">
    <property type="entry name" value="GLYCOSYL HYDROLASE"/>
    <property type="match status" value="1"/>
</dbReference>
<dbReference type="AlphaFoldDB" id="A0AA90V350"/>
<evidence type="ECO:0000256" key="2">
    <source>
        <dbReference type="ARBA" id="ARBA00007495"/>
    </source>
</evidence>
<organism evidence="12 13">
    <name type="scientific">Segatella copri</name>
    <dbReference type="NCBI Taxonomy" id="165179"/>
    <lineage>
        <taxon>Bacteria</taxon>
        <taxon>Pseudomonadati</taxon>
        <taxon>Bacteroidota</taxon>
        <taxon>Bacteroidia</taxon>
        <taxon>Bacteroidales</taxon>
        <taxon>Prevotellaceae</taxon>
        <taxon>Segatella</taxon>
    </lineage>
</organism>
<gene>
    <name evidence="12" type="ORF">F7D74_15535</name>
</gene>
<dbReference type="GO" id="GO:0045493">
    <property type="term" value="P:xylan catabolic process"/>
    <property type="evidence" value="ECO:0007669"/>
    <property type="project" value="UniProtKB-KW"/>
</dbReference>
<keyword evidence="6 9" id="KW-0119">Carbohydrate metabolism</keyword>
<proteinExistence type="inferred from homology"/>
<sequence length="593" mass="66158">MNSIMNKKIFYSIALSAAALCMTGCADGDLAPDSNAYEYTDSIKALQYLNDYAPLKSYVDRTVSPDFKLAIGVGAQNYVDGKIDCRLANTNFDEMSAGNAMKYGSCVKSDGTMDFSLVKKFVEAATVNNMTVFGHTLAWHSQQQNGYLKGLVAGGKKNYVLHINTPEPKANDWDWTVTVALTDFLKRNTDYTLVMKVKASSDFKITCWPLFDGGAQYWPTPSVDATTAWTQIKSTFKTNGDHDINQLQFVFGKFGGDLWFDDVQLLDADGNNFIDNGSFDDNTEGWSFPSWLKLTMAREDDPDPVVDPDAPSPKETITNALDTWINGMMEACDGKVTSWDVVNEAISGTDKDGDGILDLQSATRGTVSKDDAKNNFYWQDYMGDLDYVRSAVASARKHFAEHNGDPAKLKLFINDYNLESFWDDNWKMKSLIEWIKRWEADGVTKIDGIASQMHVAYSEDPATQKSREDHIVKMYQLMASTGKLCKVSELDMGYVDKNGNAVPTKNMTDAQQKQMADFYQFIVEKYFEIIPAAQRYGITQWCITDAPENSGWRKGEPVGLWTLNYDRKRAYGGFAEGLKKSSVPGGPSSAITK</sequence>
<evidence type="ECO:0000256" key="10">
    <source>
        <dbReference type="SAM" id="SignalP"/>
    </source>
</evidence>
<dbReference type="SUPFAM" id="SSF51445">
    <property type="entry name" value="(Trans)glycosidases"/>
    <property type="match status" value="1"/>
</dbReference>
<evidence type="ECO:0000256" key="4">
    <source>
        <dbReference type="ARBA" id="ARBA00022729"/>
    </source>
</evidence>
<dbReference type="InterPro" id="IPR017853">
    <property type="entry name" value="GH"/>
</dbReference>
<dbReference type="InterPro" id="IPR001000">
    <property type="entry name" value="GH10_dom"/>
</dbReference>
<comment type="catalytic activity">
    <reaction evidence="1 9">
        <text>Endohydrolysis of (1-&gt;4)-beta-D-xylosidic linkages in xylans.</text>
        <dbReference type="EC" id="3.2.1.8"/>
    </reaction>
</comment>
<evidence type="ECO:0000259" key="11">
    <source>
        <dbReference type="SMART" id="SM00633"/>
    </source>
</evidence>
<dbReference type="EC" id="3.2.1.8" evidence="9"/>
<evidence type="ECO:0000256" key="1">
    <source>
        <dbReference type="ARBA" id="ARBA00000681"/>
    </source>
</evidence>
<dbReference type="SUPFAM" id="SSF49785">
    <property type="entry name" value="Galactose-binding domain-like"/>
    <property type="match status" value="1"/>
</dbReference>
<feature type="chain" id="PRO_5041666202" description="Beta-xylanase" evidence="10">
    <location>
        <begin position="27"/>
        <end position="593"/>
    </location>
</feature>
<evidence type="ECO:0000313" key="13">
    <source>
        <dbReference type="Proteomes" id="UP000421408"/>
    </source>
</evidence>
<dbReference type="Pfam" id="PF00331">
    <property type="entry name" value="Glyco_hydro_10"/>
    <property type="match status" value="2"/>
</dbReference>
<comment type="caution">
    <text evidence="12">The sequence shown here is derived from an EMBL/GenBank/DDBJ whole genome shotgun (WGS) entry which is preliminary data.</text>
</comment>